<reference evidence="2" key="1">
    <citation type="journal article" date="2014" name="Int. J. Syst. Evol. Microbiol.">
        <title>Complete genome sequence of Corynebacterium casei LMG S-19264T (=DSM 44701T), isolated from a smear-ripened cheese.</title>
        <authorList>
            <consortium name="US DOE Joint Genome Institute (JGI-PGF)"/>
            <person name="Walter F."/>
            <person name="Albersmeier A."/>
            <person name="Kalinowski J."/>
            <person name="Ruckert C."/>
        </authorList>
    </citation>
    <scope>NUCLEOTIDE SEQUENCE</scope>
    <source>
        <strain evidence="2">CGMCC 1.12751</strain>
    </source>
</reference>
<gene>
    <name evidence="2" type="ORF">GCM10010976_26080</name>
</gene>
<protein>
    <submittedName>
        <fullName evidence="2">Uncharacterized protein</fullName>
    </submittedName>
</protein>
<accession>A0A917GR00</accession>
<feature type="transmembrane region" description="Helical" evidence="1">
    <location>
        <begin position="48"/>
        <end position="66"/>
    </location>
</feature>
<feature type="transmembrane region" description="Helical" evidence="1">
    <location>
        <begin position="7"/>
        <end position="28"/>
    </location>
</feature>
<evidence type="ECO:0000256" key="1">
    <source>
        <dbReference type="SAM" id="Phobius"/>
    </source>
</evidence>
<sequence>MKFNLNTYFDFKIGIAGALFMGTTVFAINYFSTNLVLESLTAALKQGTYTFLFGGFLMKGCEYIAIHIKKRNFAIVAAVLIPTVTTLILTYGMHLLKGTPKPLASTIPTLMIIPATAVWAIRKRKMMNKEEVPRE</sequence>
<dbReference type="Proteomes" id="UP000625976">
    <property type="component" value="Unassembled WGS sequence"/>
</dbReference>
<proteinExistence type="predicted"/>
<keyword evidence="1" id="KW-1133">Transmembrane helix</keyword>
<dbReference type="RefSeq" id="WP_188465569.1">
    <property type="nucleotide sequence ID" value="NZ_BMFQ01000003.1"/>
</dbReference>
<comment type="caution">
    <text evidence="2">The sequence shown here is derived from an EMBL/GenBank/DDBJ whole genome shotgun (WGS) entry which is preliminary data.</text>
</comment>
<name>A0A917GR00_9FLAO</name>
<dbReference type="AlphaFoldDB" id="A0A917GR00"/>
<reference evidence="2" key="2">
    <citation type="submission" date="2020-09" db="EMBL/GenBank/DDBJ databases">
        <authorList>
            <person name="Sun Q."/>
            <person name="Zhou Y."/>
        </authorList>
    </citation>
    <scope>NUCLEOTIDE SEQUENCE</scope>
    <source>
        <strain evidence="2">CGMCC 1.12751</strain>
    </source>
</reference>
<feature type="transmembrane region" description="Helical" evidence="1">
    <location>
        <begin position="103"/>
        <end position="121"/>
    </location>
</feature>
<keyword evidence="1" id="KW-0472">Membrane</keyword>
<organism evidence="2 3">
    <name type="scientific">Bizionia arctica</name>
    <dbReference type="NCBI Taxonomy" id="1495645"/>
    <lineage>
        <taxon>Bacteria</taxon>
        <taxon>Pseudomonadati</taxon>
        <taxon>Bacteroidota</taxon>
        <taxon>Flavobacteriia</taxon>
        <taxon>Flavobacteriales</taxon>
        <taxon>Flavobacteriaceae</taxon>
        <taxon>Bizionia</taxon>
    </lineage>
</organism>
<keyword evidence="1" id="KW-0812">Transmembrane</keyword>
<feature type="transmembrane region" description="Helical" evidence="1">
    <location>
        <begin position="73"/>
        <end position="91"/>
    </location>
</feature>
<evidence type="ECO:0000313" key="2">
    <source>
        <dbReference type="EMBL" id="GGG53891.1"/>
    </source>
</evidence>
<dbReference type="EMBL" id="BMFQ01000003">
    <property type="protein sequence ID" value="GGG53891.1"/>
    <property type="molecule type" value="Genomic_DNA"/>
</dbReference>
<evidence type="ECO:0000313" key="3">
    <source>
        <dbReference type="Proteomes" id="UP000625976"/>
    </source>
</evidence>
<keyword evidence="3" id="KW-1185">Reference proteome</keyword>